<proteinExistence type="predicted"/>
<evidence type="ECO:0000313" key="3">
    <source>
        <dbReference type="EMBL" id="EMR4589409.1"/>
    </source>
</evidence>
<accession>A0AAD2VQE4</accession>
<dbReference type="EMBL" id="ABEXCJ040000002">
    <property type="protein sequence ID" value="ELR5217222.1"/>
    <property type="molecule type" value="Genomic_DNA"/>
</dbReference>
<organism evidence="2">
    <name type="scientific">Providencia rettgeri</name>
    <dbReference type="NCBI Taxonomy" id="587"/>
    <lineage>
        <taxon>Bacteria</taxon>
        <taxon>Pseudomonadati</taxon>
        <taxon>Pseudomonadota</taxon>
        <taxon>Gammaproteobacteria</taxon>
        <taxon>Enterobacterales</taxon>
        <taxon>Morganellaceae</taxon>
        <taxon>Providencia</taxon>
    </lineage>
</organism>
<dbReference type="EMBL" id="ABEXCJ050000002">
    <property type="protein sequence ID" value="EMR4589409.1"/>
    <property type="molecule type" value="Genomic_DNA"/>
</dbReference>
<dbReference type="RefSeq" id="WP_213913631.1">
    <property type="nucleotide sequence ID" value="NZ_CP096258.1"/>
</dbReference>
<evidence type="ECO:0000256" key="1">
    <source>
        <dbReference type="SAM" id="Phobius"/>
    </source>
</evidence>
<gene>
    <name evidence="3" type="ORF">M0K77_001710</name>
    <name evidence="2" type="ORF">M0K77_RS08550</name>
</gene>
<name>A0AAD2VQE4_PRORE</name>
<keyword evidence="1" id="KW-1133">Transmembrane helix</keyword>
<reference evidence="2" key="1">
    <citation type="submission" date="2023-10" db="EMBL/GenBank/DDBJ databases">
        <authorList>
            <consortium name="Clinical and Environmental Microbiology Branch: Whole genome sequencing antimicrobial resistance pathogens in the healthcare setting"/>
        </authorList>
    </citation>
    <scope>NUCLEOTIDE SEQUENCE</scope>
    <source>
        <strain evidence="2">2020QW-00022</strain>
    </source>
</reference>
<dbReference type="AlphaFoldDB" id="A0AAD2VQE4"/>
<protein>
    <submittedName>
        <fullName evidence="2">Uncharacterized protein</fullName>
    </submittedName>
</protein>
<keyword evidence="1" id="KW-0812">Transmembrane</keyword>
<sequence length="303" mass="33479">MVVVVKKYDPTLSGYLGDYLKGNVGVNQLKPRHEYFDAIGVTEALNANIQYDALISLHEAAGIIDDIKPREIVNAGDINARRKEDERRNNPFRHIFNVTDPISPYAGTLRDTPDIYVLIREFRQLGITATEHIAANGNRMIHISGYAGLRRIVTGTRYGAAHPVMLHMGIGQQGLEAGIARGIRFCLVFSAIYRGLEWFFKDEYTFADFLGNITVDMAKTALVAAASWGVGTALIAAGVFGGSIIAVAGIVFFVGIGVAFGLEYLDSKYQISAKVIELLKTTWEREYKPTADINKVLHMLPRR</sequence>
<feature type="transmembrane region" description="Helical" evidence="1">
    <location>
        <begin position="244"/>
        <end position="265"/>
    </location>
</feature>
<keyword evidence="1" id="KW-0472">Membrane</keyword>
<evidence type="ECO:0000313" key="2">
    <source>
        <dbReference type="EMBL" id="ELR5217222.1"/>
    </source>
</evidence>
<feature type="transmembrane region" description="Helical" evidence="1">
    <location>
        <begin position="220"/>
        <end position="238"/>
    </location>
</feature>
<comment type="caution">
    <text evidence="2">The sequence shown here is derived from an EMBL/GenBank/DDBJ whole genome shotgun (WGS) entry which is preliminary data.</text>
</comment>